<evidence type="ECO:0000313" key="1">
    <source>
        <dbReference type="EMBL" id="TYA74621.1"/>
    </source>
</evidence>
<gene>
    <name evidence="1" type="ORF">FUA24_14995</name>
</gene>
<dbReference type="InterPro" id="IPR046905">
    <property type="entry name" value="ABC-3C_MC1"/>
</dbReference>
<organism evidence="1 2">
    <name type="scientific">Seonamhaeicola marinus</name>
    <dbReference type="NCBI Taxonomy" id="1912246"/>
    <lineage>
        <taxon>Bacteria</taxon>
        <taxon>Pseudomonadati</taxon>
        <taxon>Bacteroidota</taxon>
        <taxon>Flavobacteriia</taxon>
        <taxon>Flavobacteriales</taxon>
        <taxon>Flavobacteriaceae</taxon>
    </lineage>
</organism>
<dbReference type="Proteomes" id="UP000323930">
    <property type="component" value="Unassembled WGS sequence"/>
</dbReference>
<dbReference type="OrthoDB" id="2083773at2"/>
<comment type="caution">
    <text evidence="1">The sequence shown here is derived from an EMBL/GenBank/DDBJ whole genome shotgun (WGS) entry which is preliminary data.</text>
</comment>
<sequence length="178" mass="21225">MKNSYRDIVEIFKSDFPEITIENIIVEMEKGKAHCIFLKIPDTKFLSDNWKLVTNSIALNYQNYLETSFEKWNIYLFFLMTEPIEDMNLKYAIENNTFSSRKIVENDSLSLEALIKKHINNELSLEKDTFRTESVDFFHHPIIYDVLKDKTIKKKNILPEQLNLAYVELINKFRDEEE</sequence>
<dbReference type="Pfam" id="PF20289">
    <property type="entry name" value="MComp1"/>
    <property type="match status" value="1"/>
</dbReference>
<dbReference type="AlphaFoldDB" id="A0A5D0HUN6"/>
<proteinExistence type="predicted"/>
<evidence type="ECO:0000313" key="2">
    <source>
        <dbReference type="Proteomes" id="UP000323930"/>
    </source>
</evidence>
<protein>
    <submittedName>
        <fullName evidence="1">Uncharacterized protein</fullName>
    </submittedName>
</protein>
<accession>A0A5D0HUN6</accession>
<reference evidence="1 2" key="1">
    <citation type="submission" date="2019-08" db="EMBL/GenBank/DDBJ databases">
        <title>Seonamhaeicola sediminis sp. nov., isolated from marine sediment.</title>
        <authorList>
            <person name="Cao W.R."/>
        </authorList>
    </citation>
    <scope>NUCLEOTIDE SEQUENCE [LARGE SCALE GENOMIC DNA]</scope>
    <source>
        <strain evidence="1 2">B011</strain>
    </source>
</reference>
<name>A0A5D0HUN6_9FLAO</name>
<keyword evidence="2" id="KW-1185">Reference proteome</keyword>
<dbReference type="EMBL" id="VSDQ01000679">
    <property type="protein sequence ID" value="TYA74621.1"/>
    <property type="molecule type" value="Genomic_DNA"/>
</dbReference>
<dbReference type="RefSeq" id="WP_148543737.1">
    <property type="nucleotide sequence ID" value="NZ_VSDQ01000679.1"/>
</dbReference>